<gene>
    <name evidence="3" type="ORF">AAW51_5308</name>
</gene>
<feature type="transmembrane region" description="Helical" evidence="1">
    <location>
        <begin position="116"/>
        <end position="133"/>
    </location>
</feature>
<protein>
    <recommendedName>
        <fullName evidence="2">CAAX prenyl protease 2/Lysostaphin resistance protein A-like domain-containing protein</fullName>
    </recommendedName>
</protein>
<feature type="transmembrane region" description="Helical" evidence="1">
    <location>
        <begin position="142"/>
        <end position="162"/>
    </location>
</feature>
<organism evidence="3 4">
    <name type="scientific">Caldimonas brevitalea</name>
    <dbReference type="NCBI Taxonomy" id="413882"/>
    <lineage>
        <taxon>Bacteria</taxon>
        <taxon>Pseudomonadati</taxon>
        <taxon>Pseudomonadota</taxon>
        <taxon>Betaproteobacteria</taxon>
        <taxon>Burkholderiales</taxon>
        <taxon>Sphaerotilaceae</taxon>
        <taxon>Caldimonas</taxon>
    </lineage>
</organism>
<feature type="transmembrane region" description="Helical" evidence="1">
    <location>
        <begin position="36"/>
        <end position="56"/>
    </location>
</feature>
<dbReference type="RefSeq" id="WP_047197005.1">
    <property type="nucleotide sequence ID" value="NZ_CP011371.1"/>
</dbReference>
<dbReference type="Pfam" id="PF02517">
    <property type="entry name" value="Rce1-like"/>
    <property type="match status" value="1"/>
</dbReference>
<dbReference type="KEGG" id="pbh:AAW51_5308"/>
<dbReference type="GO" id="GO:0004175">
    <property type="term" value="F:endopeptidase activity"/>
    <property type="evidence" value="ECO:0007669"/>
    <property type="project" value="UniProtKB-ARBA"/>
</dbReference>
<evidence type="ECO:0000259" key="2">
    <source>
        <dbReference type="Pfam" id="PF02517"/>
    </source>
</evidence>
<name>A0A0G3BRE6_9BURK</name>
<dbReference type="EMBL" id="CP011371">
    <property type="protein sequence ID" value="AKJ31999.1"/>
    <property type="molecule type" value="Genomic_DNA"/>
</dbReference>
<dbReference type="InterPro" id="IPR003675">
    <property type="entry name" value="Rce1/LyrA-like_dom"/>
</dbReference>
<keyword evidence="1" id="KW-0472">Membrane</keyword>
<reference evidence="3 4" key="1">
    <citation type="submission" date="2015-05" db="EMBL/GenBank/DDBJ databases">
        <authorList>
            <person name="Tang B."/>
            <person name="Yu Y."/>
        </authorList>
    </citation>
    <scope>NUCLEOTIDE SEQUENCE [LARGE SCALE GENOMIC DNA]</scope>
    <source>
        <strain evidence="3 4">DSM 7029</strain>
    </source>
</reference>
<evidence type="ECO:0000313" key="3">
    <source>
        <dbReference type="EMBL" id="AKJ31999.1"/>
    </source>
</evidence>
<evidence type="ECO:0000313" key="4">
    <source>
        <dbReference type="Proteomes" id="UP000035352"/>
    </source>
</evidence>
<keyword evidence="1" id="KW-1133">Transmembrane helix</keyword>
<dbReference type="OrthoDB" id="158986at2"/>
<dbReference type="NCBIfam" id="NF033192">
    <property type="entry name" value="JDVT-CAAX"/>
    <property type="match status" value="1"/>
</dbReference>
<proteinExistence type="predicted"/>
<dbReference type="Proteomes" id="UP000035352">
    <property type="component" value="Chromosome"/>
</dbReference>
<evidence type="ECO:0000256" key="1">
    <source>
        <dbReference type="SAM" id="Phobius"/>
    </source>
</evidence>
<keyword evidence="4" id="KW-1185">Reference proteome</keyword>
<keyword evidence="1" id="KW-0812">Transmembrane</keyword>
<dbReference type="STRING" id="413882.AAW51_5308"/>
<sequence>MIARSHDWSAPYGRAAAALLRAKPHVMQGRPGPRPAWPAAAAAAAVLLVAMTAAWSTGQPPLRAALLVALVPLAEEIVFRRGLQETLLRRGASPMGANLLTVFAFGAAHAAVRGDLAGAAVALPALWIGALYGRTRRVAPCAVLHGGLNALWLAAPALLAHVPALG</sequence>
<feature type="domain" description="CAAX prenyl protease 2/Lysostaphin resistance protein A-like" evidence="2">
    <location>
        <begin position="61"/>
        <end position="151"/>
    </location>
</feature>
<dbReference type="GO" id="GO:0080120">
    <property type="term" value="P:CAAX-box protein maturation"/>
    <property type="evidence" value="ECO:0007669"/>
    <property type="project" value="UniProtKB-ARBA"/>
</dbReference>
<dbReference type="AlphaFoldDB" id="A0A0G3BRE6"/>
<accession>A0A0G3BRE6</accession>